<organism evidence="2 3">
    <name type="scientific">Melopsittacus undulatus</name>
    <name type="common">Budgerigar</name>
    <name type="synonym">Psittacus undulatus</name>
    <dbReference type="NCBI Taxonomy" id="13146"/>
    <lineage>
        <taxon>Eukaryota</taxon>
        <taxon>Metazoa</taxon>
        <taxon>Chordata</taxon>
        <taxon>Craniata</taxon>
        <taxon>Vertebrata</taxon>
        <taxon>Euteleostomi</taxon>
        <taxon>Archelosauria</taxon>
        <taxon>Archosauria</taxon>
        <taxon>Dinosauria</taxon>
        <taxon>Saurischia</taxon>
        <taxon>Theropoda</taxon>
        <taxon>Coelurosauria</taxon>
        <taxon>Aves</taxon>
        <taxon>Neognathae</taxon>
        <taxon>Neoaves</taxon>
        <taxon>Telluraves</taxon>
        <taxon>Australaves</taxon>
        <taxon>Psittaciformes</taxon>
        <taxon>Psittaculidae</taxon>
        <taxon>Melopsittacus</taxon>
    </lineage>
</organism>
<evidence type="ECO:0000313" key="2">
    <source>
        <dbReference type="Ensembl" id="ENSMUNP00000029120.1"/>
    </source>
</evidence>
<evidence type="ECO:0000313" key="3">
    <source>
        <dbReference type="Proteomes" id="UP000694405"/>
    </source>
</evidence>
<name>A0A8V5H7K2_MELUD</name>
<proteinExistence type="predicted"/>
<dbReference type="InterPro" id="IPR050372">
    <property type="entry name" value="Neurexin-related_CASP"/>
</dbReference>
<reference evidence="2" key="1">
    <citation type="submission" date="2020-03" db="EMBL/GenBank/DDBJ databases">
        <title>Melopsittacus undulatus (budgerigar) genome, bMelUnd1, maternal haplotype with Z.</title>
        <authorList>
            <person name="Gedman G."/>
            <person name="Mountcastle J."/>
            <person name="Haase B."/>
            <person name="Formenti G."/>
            <person name="Wright T."/>
            <person name="Apodaca J."/>
            <person name="Pelan S."/>
            <person name="Chow W."/>
            <person name="Rhie A."/>
            <person name="Howe K."/>
            <person name="Fedrigo O."/>
            <person name="Jarvis E.D."/>
        </authorList>
    </citation>
    <scope>NUCLEOTIDE SEQUENCE [LARGE SCALE GENOMIC DNA]</scope>
</reference>
<evidence type="ECO:0000256" key="1">
    <source>
        <dbReference type="PROSITE-ProRule" id="PRU00122"/>
    </source>
</evidence>
<dbReference type="SUPFAM" id="SSF49899">
    <property type="entry name" value="Concanavalin A-like lectins/glucanases"/>
    <property type="match status" value="1"/>
</dbReference>
<dbReference type="SMART" id="SM00282">
    <property type="entry name" value="LamG"/>
    <property type="match status" value="1"/>
</dbReference>
<reference evidence="2" key="2">
    <citation type="submission" date="2025-08" db="UniProtKB">
        <authorList>
            <consortium name="Ensembl"/>
        </authorList>
    </citation>
    <scope>IDENTIFICATION</scope>
</reference>
<dbReference type="Ensembl" id="ENSMUNT00000035357.1">
    <property type="protein sequence ID" value="ENSMUNP00000029120.1"/>
    <property type="gene ID" value="ENSMUNG00000019817.1"/>
</dbReference>
<dbReference type="InterPro" id="IPR013320">
    <property type="entry name" value="ConA-like_dom_sf"/>
</dbReference>
<dbReference type="Pfam" id="PF02210">
    <property type="entry name" value="Laminin_G_2"/>
    <property type="match status" value="1"/>
</dbReference>
<dbReference type="Gene3D" id="2.60.120.200">
    <property type="match status" value="1"/>
</dbReference>
<dbReference type="InterPro" id="IPR001791">
    <property type="entry name" value="Laminin_G"/>
</dbReference>
<dbReference type="PANTHER" id="PTHR15036:SF15">
    <property type="entry name" value="CHONDROITIN SULFATE PROTEOGLYCAN 4B"/>
    <property type="match status" value="1"/>
</dbReference>
<dbReference type="Proteomes" id="UP000694405">
    <property type="component" value="Chromosome Z"/>
</dbReference>
<dbReference type="PROSITE" id="PS50025">
    <property type="entry name" value="LAM_G_DOMAIN"/>
    <property type="match status" value="1"/>
</dbReference>
<sequence>MGERVLHSQRRSQLNDLYTLQTSATRGLLLYHAGQVGDFIAMEIENGLIKAHVGKFRSRTQLSSHKSVNDSQWHYIRLKFTAEYLQLTLDEETVKKSLPPYSKLPLLEGSLFVGGVDDRTRSEVMKLELVSVPGKYARGGSFKGCIRDLKTNSEKKSLKNVLVTKDISAGCETKSAFNTNLSLEMAVKSPTVKAAPTFAVSSENSVFSGKEDKSHFLLISNLTVLEGGQWTWS</sequence>
<protein>
    <submittedName>
        <fullName evidence="2">Uncharacterized protein</fullName>
    </submittedName>
</protein>
<dbReference type="PANTHER" id="PTHR15036">
    <property type="entry name" value="PIKACHURIN-LIKE PROTEIN"/>
    <property type="match status" value="1"/>
</dbReference>
<keyword evidence="3" id="KW-1185">Reference proteome</keyword>
<comment type="caution">
    <text evidence="1">Lacks conserved residue(s) required for the propagation of feature annotation.</text>
</comment>
<reference evidence="2" key="3">
    <citation type="submission" date="2025-09" db="UniProtKB">
        <authorList>
            <consortium name="Ensembl"/>
        </authorList>
    </citation>
    <scope>IDENTIFICATION</scope>
</reference>
<accession>A0A8V5H7K2</accession>
<dbReference type="CDD" id="cd00110">
    <property type="entry name" value="LamG"/>
    <property type="match status" value="1"/>
</dbReference>
<dbReference type="AlphaFoldDB" id="A0A8V5H7K2"/>